<reference evidence="2 3" key="1">
    <citation type="submission" date="2020-04" db="EMBL/GenBank/DDBJ databases">
        <title>Perkinsus olseni comparative genomics.</title>
        <authorList>
            <person name="Bogema D.R."/>
        </authorList>
    </citation>
    <scope>NUCLEOTIDE SEQUENCE [LARGE SCALE GENOMIC DNA]</scope>
    <source>
        <strain evidence="2 3">ATCC PRA-207</strain>
    </source>
</reference>
<name>A0A7J6P322_PEROL</name>
<accession>A0A7J6P322</accession>
<keyword evidence="1" id="KW-0812">Transmembrane</keyword>
<dbReference type="EMBL" id="JABANO010039713">
    <property type="protein sequence ID" value="KAF4690495.1"/>
    <property type="molecule type" value="Genomic_DNA"/>
</dbReference>
<organism evidence="2 3">
    <name type="scientific">Perkinsus olseni</name>
    <name type="common">Perkinsus atlanticus</name>
    <dbReference type="NCBI Taxonomy" id="32597"/>
    <lineage>
        <taxon>Eukaryota</taxon>
        <taxon>Sar</taxon>
        <taxon>Alveolata</taxon>
        <taxon>Perkinsozoa</taxon>
        <taxon>Perkinsea</taxon>
        <taxon>Perkinsida</taxon>
        <taxon>Perkinsidae</taxon>
        <taxon>Perkinsus</taxon>
    </lineage>
</organism>
<feature type="transmembrane region" description="Helical" evidence="1">
    <location>
        <begin position="53"/>
        <end position="73"/>
    </location>
</feature>
<keyword evidence="1" id="KW-0472">Membrane</keyword>
<comment type="caution">
    <text evidence="2">The sequence shown here is derived from an EMBL/GenBank/DDBJ whole genome shotgun (WGS) entry which is preliminary data.</text>
</comment>
<sequence length="242" mass="27459">MVELENLNLLEGIEKVATAVPAIPEAFRASTREVYDRVRDAAETADHRSRKSAVICAVFLIVVIAVYLFVFVFSESITEKAVNQTRWFVRRLEVANKTDCSLHDWAELCMRAVMDLDITNDGFFDLSVMGTSLTLEVHGRLSPDQRMARHELGRAYLPEVHLPARSTINITVRQFWPIASMAVYSLLRDKVMSGRITELEFDGFLDARLLGVKASDIHLRHKRARLNNTALNLTMPDSVNQR</sequence>
<protein>
    <recommendedName>
        <fullName evidence="4">Transmembrane protein</fullName>
    </recommendedName>
</protein>
<proteinExistence type="predicted"/>
<keyword evidence="3" id="KW-1185">Reference proteome</keyword>
<gene>
    <name evidence="2" type="ORF">FOZ63_032138</name>
</gene>
<evidence type="ECO:0000313" key="2">
    <source>
        <dbReference type="EMBL" id="KAF4690495.1"/>
    </source>
</evidence>
<dbReference type="Proteomes" id="UP000553632">
    <property type="component" value="Unassembled WGS sequence"/>
</dbReference>
<evidence type="ECO:0000313" key="3">
    <source>
        <dbReference type="Proteomes" id="UP000553632"/>
    </source>
</evidence>
<evidence type="ECO:0008006" key="4">
    <source>
        <dbReference type="Google" id="ProtNLM"/>
    </source>
</evidence>
<evidence type="ECO:0000256" key="1">
    <source>
        <dbReference type="SAM" id="Phobius"/>
    </source>
</evidence>
<dbReference type="AlphaFoldDB" id="A0A7J6P322"/>
<keyword evidence="1" id="KW-1133">Transmembrane helix</keyword>